<evidence type="ECO:0000256" key="1">
    <source>
        <dbReference type="SAM" id="MobiDB-lite"/>
    </source>
</evidence>
<reference evidence="2" key="2">
    <citation type="journal article" date="2015" name="Data Brief">
        <title>Shoot transcriptome of the giant reed, Arundo donax.</title>
        <authorList>
            <person name="Barrero R.A."/>
            <person name="Guerrero F.D."/>
            <person name="Moolhuijzen P."/>
            <person name="Goolsby J.A."/>
            <person name="Tidwell J."/>
            <person name="Bellgard S.E."/>
            <person name="Bellgard M.I."/>
        </authorList>
    </citation>
    <scope>NUCLEOTIDE SEQUENCE</scope>
    <source>
        <tissue evidence="2">Shoot tissue taken approximately 20 cm above the soil surface</tissue>
    </source>
</reference>
<evidence type="ECO:0000313" key="2">
    <source>
        <dbReference type="EMBL" id="JAD71942.1"/>
    </source>
</evidence>
<reference evidence="2" key="1">
    <citation type="submission" date="2014-09" db="EMBL/GenBank/DDBJ databases">
        <authorList>
            <person name="Magalhaes I.L.F."/>
            <person name="Oliveira U."/>
            <person name="Santos F.R."/>
            <person name="Vidigal T.H.D.A."/>
            <person name="Brescovit A.D."/>
            <person name="Santos A.J."/>
        </authorList>
    </citation>
    <scope>NUCLEOTIDE SEQUENCE</scope>
    <source>
        <tissue evidence="2">Shoot tissue taken approximately 20 cm above the soil surface</tissue>
    </source>
</reference>
<dbReference type="AlphaFoldDB" id="A0A0A9CK92"/>
<sequence length="56" mass="5774">MELQRPGGRTEGRHGTALNPNAASALVETKGDSGPMIDGGGRRGCTSRCCSSGRRT</sequence>
<name>A0A0A9CK92_ARUDO</name>
<accession>A0A0A9CK92</accession>
<protein>
    <submittedName>
        <fullName evidence="2">Uncharacterized protein</fullName>
    </submittedName>
</protein>
<organism evidence="2">
    <name type="scientific">Arundo donax</name>
    <name type="common">Giant reed</name>
    <name type="synonym">Donax arundinaceus</name>
    <dbReference type="NCBI Taxonomy" id="35708"/>
    <lineage>
        <taxon>Eukaryota</taxon>
        <taxon>Viridiplantae</taxon>
        <taxon>Streptophyta</taxon>
        <taxon>Embryophyta</taxon>
        <taxon>Tracheophyta</taxon>
        <taxon>Spermatophyta</taxon>
        <taxon>Magnoliopsida</taxon>
        <taxon>Liliopsida</taxon>
        <taxon>Poales</taxon>
        <taxon>Poaceae</taxon>
        <taxon>PACMAD clade</taxon>
        <taxon>Arundinoideae</taxon>
        <taxon>Arundineae</taxon>
        <taxon>Arundo</taxon>
    </lineage>
</organism>
<dbReference type="EMBL" id="GBRH01225953">
    <property type="protein sequence ID" value="JAD71942.1"/>
    <property type="molecule type" value="Transcribed_RNA"/>
</dbReference>
<feature type="region of interest" description="Disordered" evidence="1">
    <location>
        <begin position="1"/>
        <end position="56"/>
    </location>
</feature>
<feature type="compositionally biased region" description="Low complexity" evidence="1">
    <location>
        <begin position="44"/>
        <end position="56"/>
    </location>
</feature>
<proteinExistence type="predicted"/>